<organism evidence="2 3">
    <name type="scientific">Evansella caseinilytica</name>
    <dbReference type="NCBI Taxonomy" id="1503961"/>
    <lineage>
        <taxon>Bacteria</taxon>
        <taxon>Bacillati</taxon>
        <taxon>Bacillota</taxon>
        <taxon>Bacilli</taxon>
        <taxon>Bacillales</taxon>
        <taxon>Bacillaceae</taxon>
        <taxon>Evansella</taxon>
    </lineage>
</organism>
<feature type="transmembrane region" description="Helical" evidence="1">
    <location>
        <begin position="12"/>
        <end position="32"/>
    </location>
</feature>
<accession>A0A1H3RGT8</accession>
<proteinExistence type="predicted"/>
<protein>
    <submittedName>
        <fullName evidence="2">Uncharacterized protein</fullName>
    </submittedName>
</protein>
<keyword evidence="1" id="KW-1133">Transmembrane helix</keyword>
<dbReference type="AlphaFoldDB" id="A0A1H3RGT8"/>
<dbReference type="EMBL" id="FNPI01000008">
    <property type="protein sequence ID" value="SDZ24793.1"/>
    <property type="molecule type" value="Genomic_DNA"/>
</dbReference>
<feature type="transmembrane region" description="Helical" evidence="1">
    <location>
        <begin position="61"/>
        <end position="84"/>
    </location>
</feature>
<dbReference type="Proteomes" id="UP000198935">
    <property type="component" value="Unassembled WGS sequence"/>
</dbReference>
<gene>
    <name evidence="2" type="ORF">SAMN05421736_10894</name>
</gene>
<evidence type="ECO:0000313" key="3">
    <source>
        <dbReference type="Proteomes" id="UP000198935"/>
    </source>
</evidence>
<keyword evidence="1" id="KW-0472">Membrane</keyword>
<reference evidence="3" key="1">
    <citation type="submission" date="2016-10" db="EMBL/GenBank/DDBJ databases">
        <authorList>
            <person name="Varghese N."/>
            <person name="Submissions S."/>
        </authorList>
    </citation>
    <scope>NUCLEOTIDE SEQUENCE [LARGE SCALE GENOMIC DNA]</scope>
    <source>
        <strain evidence="3">SP</strain>
    </source>
</reference>
<dbReference type="STRING" id="1503961.SAMN05421736_10894"/>
<keyword evidence="3" id="KW-1185">Reference proteome</keyword>
<keyword evidence="1" id="KW-0812">Transmembrane</keyword>
<evidence type="ECO:0000256" key="1">
    <source>
        <dbReference type="SAM" id="Phobius"/>
    </source>
</evidence>
<name>A0A1H3RGT8_9BACI</name>
<evidence type="ECO:0000313" key="2">
    <source>
        <dbReference type="EMBL" id="SDZ24793.1"/>
    </source>
</evidence>
<sequence>MWKKKARFYIPLYIVGYLVSLHITGVPSLIYLVPVKGLAVFIMVATGSGLYRVIEEKENFLIAGVKGIMSMLLGFFILLLFGLLQSILLKYGIDITPIVGLPID</sequence>